<evidence type="ECO:0000313" key="2">
    <source>
        <dbReference type="Proteomes" id="UP000266861"/>
    </source>
</evidence>
<organism evidence="1 2">
    <name type="scientific">Diversispora epigaea</name>
    <dbReference type="NCBI Taxonomy" id="1348612"/>
    <lineage>
        <taxon>Eukaryota</taxon>
        <taxon>Fungi</taxon>
        <taxon>Fungi incertae sedis</taxon>
        <taxon>Mucoromycota</taxon>
        <taxon>Glomeromycotina</taxon>
        <taxon>Glomeromycetes</taxon>
        <taxon>Diversisporales</taxon>
        <taxon>Diversisporaceae</taxon>
        <taxon>Diversispora</taxon>
    </lineage>
</organism>
<sequence length="116" mass="13178">MLEQATVLSSSHDTQFEESFPDGSYISYQPSSLHSPHENFEINQNFENLRAPIGSKRKSCPILDEAQYFWATCALQNHARVTNLFSDNHGESSNSSTILNQRTFENGPEYHLRVAN</sequence>
<reference evidence="1 2" key="1">
    <citation type="submission" date="2018-08" db="EMBL/GenBank/DDBJ databases">
        <title>Genome and evolution of the arbuscular mycorrhizal fungus Diversispora epigaea (formerly Glomus versiforme) and its bacterial endosymbionts.</title>
        <authorList>
            <person name="Sun X."/>
            <person name="Fei Z."/>
            <person name="Harrison M."/>
        </authorList>
    </citation>
    <scope>NUCLEOTIDE SEQUENCE [LARGE SCALE GENOMIC DNA]</scope>
    <source>
        <strain evidence="1 2">IT104</strain>
    </source>
</reference>
<evidence type="ECO:0000313" key="1">
    <source>
        <dbReference type="EMBL" id="RHZ87371.1"/>
    </source>
</evidence>
<dbReference type="Proteomes" id="UP000266861">
    <property type="component" value="Unassembled WGS sequence"/>
</dbReference>
<dbReference type="AlphaFoldDB" id="A0A397JH58"/>
<keyword evidence="2" id="KW-1185">Reference proteome</keyword>
<gene>
    <name evidence="1" type="ORF">Glove_37g188</name>
</gene>
<accession>A0A397JH58</accession>
<proteinExistence type="predicted"/>
<dbReference type="EMBL" id="PQFF01000035">
    <property type="protein sequence ID" value="RHZ87371.1"/>
    <property type="molecule type" value="Genomic_DNA"/>
</dbReference>
<name>A0A397JH58_9GLOM</name>
<protein>
    <submittedName>
        <fullName evidence="1">Uncharacterized protein</fullName>
    </submittedName>
</protein>
<comment type="caution">
    <text evidence="1">The sequence shown here is derived from an EMBL/GenBank/DDBJ whole genome shotgun (WGS) entry which is preliminary data.</text>
</comment>